<accession>A0A165B0G8</accession>
<dbReference type="RefSeq" id="XP_040764963.1">
    <property type="nucleotide sequence ID" value="XM_040903394.1"/>
</dbReference>
<evidence type="ECO:0000313" key="3">
    <source>
        <dbReference type="Proteomes" id="UP000076871"/>
    </source>
</evidence>
<dbReference type="EMBL" id="KV427702">
    <property type="protein sequence ID" value="KZS99996.1"/>
    <property type="molecule type" value="Genomic_DNA"/>
</dbReference>
<evidence type="ECO:0000313" key="2">
    <source>
        <dbReference type="EMBL" id="KZT07223.1"/>
    </source>
</evidence>
<gene>
    <name evidence="2" type="ORF">LAESUDRAFT_631000</name>
    <name evidence="1" type="ORF">LAESUDRAFT_632853</name>
</gene>
<keyword evidence="3" id="KW-1185">Reference proteome</keyword>
<reference evidence="1 3" key="1">
    <citation type="journal article" date="2016" name="Mol. Biol. Evol.">
        <title>Comparative Genomics of Early-Diverging Mushroom-Forming Fungi Provides Insights into the Origins of Lignocellulose Decay Capabilities.</title>
        <authorList>
            <person name="Nagy L.G."/>
            <person name="Riley R."/>
            <person name="Tritt A."/>
            <person name="Adam C."/>
            <person name="Daum C."/>
            <person name="Floudas D."/>
            <person name="Sun H."/>
            <person name="Yadav J.S."/>
            <person name="Pangilinan J."/>
            <person name="Larsson K.H."/>
            <person name="Matsuura K."/>
            <person name="Barry K."/>
            <person name="Labutti K."/>
            <person name="Kuo R."/>
            <person name="Ohm R.A."/>
            <person name="Bhattacharya S.S."/>
            <person name="Shirouzu T."/>
            <person name="Yoshinaga Y."/>
            <person name="Martin F.M."/>
            <person name="Grigoriev I.V."/>
            <person name="Hibbett D.S."/>
        </authorList>
    </citation>
    <scope>NUCLEOTIDE SEQUENCE [LARGE SCALE GENOMIC DNA]</scope>
    <source>
        <strain evidence="1 3">93-53</strain>
    </source>
</reference>
<name>A0A165B0G8_9APHY</name>
<dbReference type="EMBL" id="KV427620">
    <property type="protein sequence ID" value="KZT07223.1"/>
    <property type="molecule type" value="Genomic_DNA"/>
</dbReference>
<dbReference type="AlphaFoldDB" id="A0A165B0G8"/>
<dbReference type="OrthoDB" id="3068205at2759"/>
<feature type="non-terminal residue" evidence="1">
    <location>
        <position position="1"/>
    </location>
</feature>
<evidence type="ECO:0000313" key="1">
    <source>
        <dbReference type="EMBL" id="KZS99996.1"/>
    </source>
</evidence>
<dbReference type="GeneID" id="63820425"/>
<organism evidence="1 3">
    <name type="scientific">Laetiporus sulphureus 93-53</name>
    <dbReference type="NCBI Taxonomy" id="1314785"/>
    <lineage>
        <taxon>Eukaryota</taxon>
        <taxon>Fungi</taxon>
        <taxon>Dikarya</taxon>
        <taxon>Basidiomycota</taxon>
        <taxon>Agaricomycotina</taxon>
        <taxon>Agaricomycetes</taxon>
        <taxon>Polyporales</taxon>
        <taxon>Laetiporus</taxon>
    </lineage>
</organism>
<proteinExistence type="predicted"/>
<feature type="non-terminal residue" evidence="1">
    <location>
        <position position="149"/>
    </location>
</feature>
<dbReference type="Proteomes" id="UP000076871">
    <property type="component" value="Unassembled WGS sequence"/>
</dbReference>
<protein>
    <submittedName>
        <fullName evidence="1">Uncharacterized protein</fullName>
    </submittedName>
</protein>
<sequence>IRPLQIAQNKCLRWFLGAFRTSPVDAMHHLGSILPMRWQLNRICDRAAVRLHTLPSTSQVLARMPHPWPITAVPEPAGAGACVFLAGTLLLERSWGLGRQSEVFDAEMFALAAAAENVSRLLRTRPHVECVVFASDNRAAVESILDLRP</sequence>